<dbReference type="AlphaFoldDB" id="A0A0M2NEQ8"/>
<dbReference type="PANTHER" id="PTHR43034:SF2">
    <property type="entry name" value="ION-TRANSLOCATING OXIDOREDUCTASE COMPLEX SUBUNIT C"/>
    <property type="match status" value="1"/>
</dbReference>
<dbReference type="InterPro" id="IPR017896">
    <property type="entry name" value="4Fe4S_Fe-S-bd"/>
</dbReference>
<organism evidence="9 10">
    <name type="scientific">Christensenella hongkongensis</name>
    <dbReference type="NCBI Taxonomy" id="270498"/>
    <lineage>
        <taxon>Bacteria</taxon>
        <taxon>Bacillati</taxon>
        <taxon>Bacillota</taxon>
        <taxon>Clostridia</taxon>
        <taxon>Christensenellales</taxon>
        <taxon>Christensenellaceae</taxon>
        <taxon>Christensenella</taxon>
    </lineage>
</organism>
<comment type="caution">
    <text evidence="9">The sequence shown here is derived from an EMBL/GenBank/DDBJ whole genome shotgun (WGS) entry which is preliminary data.</text>
</comment>
<dbReference type="EMBL" id="LAYJ01000133">
    <property type="protein sequence ID" value="KKI49456.1"/>
    <property type="molecule type" value="Genomic_DNA"/>
</dbReference>
<dbReference type="Proteomes" id="UP000034076">
    <property type="component" value="Unassembled WGS sequence"/>
</dbReference>
<keyword evidence="6" id="KW-0408">Iron</keyword>
<dbReference type="GO" id="GO:0016020">
    <property type="term" value="C:membrane"/>
    <property type="evidence" value="ECO:0007669"/>
    <property type="project" value="InterPro"/>
</dbReference>
<keyword evidence="5" id="KW-0249">Electron transport</keyword>
<dbReference type="RefSeq" id="WP_046444792.1">
    <property type="nucleotide sequence ID" value="NZ_LAYJ01000133.1"/>
</dbReference>
<keyword evidence="7" id="KW-0411">Iron-sulfur</keyword>
<dbReference type="PIRSF" id="PIRSF036408">
    <property type="entry name" value="PduS_prd"/>
    <property type="match status" value="1"/>
</dbReference>
<dbReference type="GO" id="GO:0046872">
    <property type="term" value="F:metal ion binding"/>
    <property type="evidence" value="ECO:0007669"/>
    <property type="project" value="UniProtKB-KW"/>
</dbReference>
<dbReference type="SUPFAM" id="SSF142019">
    <property type="entry name" value="Nqo1 FMN-binding domain-like"/>
    <property type="match status" value="1"/>
</dbReference>
<dbReference type="InterPro" id="IPR017054">
    <property type="entry name" value="PduS"/>
</dbReference>
<dbReference type="PANTHER" id="PTHR43034">
    <property type="entry name" value="ION-TRANSLOCATING OXIDOREDUCTASE COMPLEX SUBUNIT C"/>
    <property type="match status" value="1"/>
</dbReference>
<evidence type="ECO:0000256" key="4">
    <source>
        <dbReference type="ARBA" id="ARBA00022737"/>
    </source>
</evidence>
<dbReference type="InterPro" id="IPR026902">
    <property type="entry name" value="RnfC_N"/>
</dbReference>
<dbReference type="InterPro" id="IPR011538">
    <property type="entry name" value="Nuo51_FMN-bd"/>
</dbReference>
<dbReference type="GO" id="GO:0009055">
    <property type="term" value="F:electron transfer activity"/>
    <property type="evidence" value="ECO:0007669"/>
    <property type="project" value="InterPro"/>
</dbReference>
<evidence type="ECO:0000256" key="5">
    <source>
        <dbReference type="ARBA" id="ARBA00022982"/>
    </source>
</evidence>
<dbReference type="STRING" id="270498.CHK_3034"/>
<keyword evidence="3" id="KW-0479">Metal-binding</keyword>
<keyword evidence="1" id="KW-0813">Transport</keyword>
<dbReference type="Pfam" id="PF13375">
    <property type="entry name" value="RnfC_N"/>
    <property type="match status" value="1"/>
</dbReference>
<dbReference type="Pfam" id="PF01512">
    <property type="entry name" value="Complex1_51K"/>
    <property type="match status" value="1"/>
</dbReference>
<name>A0A0M2NEQ8_9FIRM</name>
<feature type="domain" description="4Fe-4S ferredoxin-type" evidence="8">
    <location>
        <begin position="239"/>
        <end position="268"/>
    </location>
</feature>
<keyword evidence="2" id="KW-0004">4Fe-4S</keyword>
<proteinExistence type="predicted"/>
<evidence type="ECO:0000256" key="2">
    <source>
        <dbReference type="ARBA" id="ARBA00022485"/>
    </source>
</evidence>
<dbReference type="GO" id="GO:0051539">
    <property type="term" value="F:4 iron, 4 sulfur cluster binding"/>
    <property type="evidence" value="ECO:0007669"/>
    <property type="project" value="UniProtKB-KW"/>
</dbReference>
<keyword evidence="10" id="KW-1185">Reference proteome</keyword>
<dbReference type="OrthoDB" id="9767754at2"/>
<keyword evidence="4" id="KW-0677">Repeat</keyword>
<evidence type="ECO:0000256" key="6">
    <source>
        <dbReference type="ARBA" id="ARBA00023004"/>
    </source>
</evidence>
<gene>
    <name evidence="9" type="ORF">CHK_3034</name>
</gene>
<evidence type="ECO:0000256" key="1">
    <source>
        <dbReference type="ARBA" id="ARBA00022448"/>
    </source>
</evidence>
<dbReference type="Gene3D" id="3.10.20.600">
    <property type="match status" value="1"/>
</dbReference>
<evidence type="ECO:0000256" key="3">
    <source>
        <dbReference type="ARBA" id="ARBA00022723"/>
    </source>
</evidence>
<accession>A0A0M2NEQ8</accession>
<evidence type="ECO:0000259" key="8">
    <source>
        <dbReference type="PROSITE" id="PS51379"/>
    </source>
</evidence>
<dbReference type="SUPFAM" id="SSF142984">
    <property type="entry name" value="Nqo1 middle domain-like"/>
    <property type="match status" value="1"/>
</dbReference>
<sequence>MDIAGKIREAGIVGAGGAGFPTHVKVNCKAEYVIANGAECEPLLRVDQQVMQYYADGVVEGLLAVMEQTGAKKGVIALKDHYKDAIAALEKAIQGADDVELHIMNSYYPAGDEQQIVYEVTGRVVPTGGLPLDVGAVVCNVSTLTEIARALEGKTVTDKFVTVGGAVKNPRTLKVPIGISGLELIEAAGGTTDDCVYVIGGPCMGRMSDTADVPVTKTTGGLLAIPKNHPLVQKKDDCMNVQVIQAVCCQCSMCTQMCPRNALGLNVAPHKAMRAVANGVDLIGNSMNGIFSCCDCGICTYYACNFGLKPSKIMQRFKAQLMNAGVKPKKEVFTTVDTCFDTKKLPVSRIISRLGIEEFDVPAPMQQSRLRTDVVRIPLKMHVGAPAVPVVSEGQQVKRGMMIADIREKALGAKIHASITGTVTKVTDDWIEIRGTKA</sequence>
<dbReference type="PROSITE" id="PS51379">
    <property type="entry name" value="4FE4S_FER_2"/>
    <property type="match status" value="1"/>
</dbReference>
<evidence type="ECO:0000313" key="10">
    <source>
        <dbReference type="Proteomes" id="UP000034076"/>
    </source>
</evidence>
<dbReference type="Pfam" id="PF10531">
    <property type="entry name" value="SLBB"/>
    <property type="match status" value="1"/>
</dbReference>
<dbReference type="InterPro" id="IPR037225">
    <property type="entry name" value="Nuo51_FMN-bd_sf"/>
</dbReference>
<evidence type="ECO:0000256" key="7">
    <source>
        <dbReference type="ARBA" id="ARBA00023014"/>
    </source>
</evidence>
<dbReference type="InterPro" id="IPR010208">
    <property type="entry name" value="Ion_transpt_RnfC/RsxC"/>
</dbReference>
<dbReference type="Pfam" id="PF13534">
    <property type="entry name" value="Fer4_17"/>
    <property type="match status" value="1"/>
</dbReference>
<reference evidence="9 10" key="1">
    <citation type="submission" date="2015-04" db="EMBL/GenBank/DDBJ databases">
        <title>Draft genome sequence of bacteremic isolate Catabacter hongkongensis type strain HKU16T.</title>
        <authorList>
            <person name="Lau S.K."/>
            <person name="Teng J.L."/>
            <person name="Huang Y."/>
            <person name="Curreem S.O."/>
            <person name="Tsui S.K."/>
            <person name="Woo P.C."/>
        </authorList>
    </citation>
    <scope>NUCLEOTIDE SEQUENCE [LARGE SCALE GENOMIC DNA]</scope>
    <source>
        <strain evidence="9 10">HKU16</strain>
    </source>
</reference>
<evidence type="ECO:0000313" key="9">
    <source>
        <dbReference type="EMBL" id="KKI49456.1"/>
    </source>
</evidence>
<dbReference type="SUPFAM" id="SSF46548">
    <property type="entry name" value="alpha-helical ferredoxin"/>
    <property type="match status" value="1"/>
</dbReference>
<dbReference type="PATRIC" id="fig|270498.16.peg.3127"/>
<protein>
    <submittedName>
        <fullName evidence="9">Cob(III)alamin reductase, Cob(II)alamin reductase</fullName>
    </submittedName>
</protein>
<dbReference type="Gene3D" id="3.40.50.11540">
    <property type="entry name" value="NADH-ubiquinone oxidoreductase 51kDa subunit"/>
    <property type="match status" value="1"/>
</dbReference>
<dbReference type="InterPro" id="IPR019554">
    <property type="entry name" value="Soluble_ligand-bd"/>
</dbReference>